<dbReference type="EMBL" id="KE145369">
    <property type="protein sequence ID" value="EPE28059.1"/>
    <property type="molecule type" value="Genomic_DNA"/>
</dbReference>
<dbReference type="STRING" id="1116229.S3CSK8"/>
<name>S3CSK8_GLAL2</name>
<evidence type="ECO:0000256" key="1">
    <source>
        <dbReference type="SAM" id="MobiDB-lite"/>
    </source>
</evidence>
<feature type="region of interest" description="Disordered" evidence="1">
    <location>
        <begin position="270"/>
        <end position="301"/>
    </location>
</feature>
<evidence type="ECO:0000313" key="2">
    <source>
        <dbReference type="EMBL" id="EPE28059.1"/>
    </source>
</evidence>
<keyword evidence="3" id="KW-1185">Reference proteome</keyword>
<dbReference type="RefSeq" id="XP_008085418.1">
    <property type="nucleotide sequence ID" value="XM_008087227.1"/>
</dbReference>
<evidence type="ECO:0000313" key="3">
    <source>
        <dbReference type="Proteomes" id="UP000016922"/>
    </source>
</evidence>
<organism evidence="2 3">
    <name type="scientific">Glarea lozoyensis (strain ATCC 20868 / MF5171)</name>
    <dbReference type="NCBI Taxonomy" id="1116229"/>
    <lineage>
        <taxon>Eukaryota</taxon>
        <taxon>Fungi</taxon>
        <taxon>Dikarya</taxon>
        <taxon>Ascomycota</taxon>
        <taxon>Pezizomycotina</taxon>
        <taxon>Leotiomycetes</taxon>
        <taxon>Helotiales</taxon>
        <taxon>Helotiaceae</taxon>
        <taxon>Glarea</taxon>
    </lineage>
</organism>
<dbReference type="AlphaFoldDB" id="S3CSK8"/>
<dbReference type="eggNOG" id="ENOG502SPEI">
    <property type="taxonomic scope" value="Eukaryota"/>
</dbReference>
<reference evidence="2 3" key="1">
    <citation type="journal article" date="2013" name="BMC Genomics">
        <title>Genomics-driven discovery of the pneumocandin biosynthetic gene cluster in the fungus Glarea lozoyensis.</title>
        <authorList>
            <person name="Chen L."/>
            <person name="Yue Q."/>
            <person name="Zhang X."/>
            <person name="Xiang M."/>
            <person name="Wang C."/>
            <person name="Li S."/>
            <person name="Che Y."/>
            <person name="Ortiz-Lopez F.J."/>
            <person name="Bills G.F."/>
            <person name="Liu X."/>
            <person name="An Z."/>
        </authorList>
    </citation>
    <scope>NUCLEOTIDE SEQUENCE [LARGE SCALE GENOMIC DNA]</scope>
    <source>
        <strain evidence="3">ATCC 20868 / MF5171</strain>
    </source>
</reference>
<gene>
    <name evidence="2" type="ORF">GLAREA_04850</name>
</gene>
<sequence length="301" mass="35135">MSTMLSLLSQYEILAKTATYVSALDLLHLGLANSEFHAIILRSESLLNRLKFNTLCDGTGLKARQNYQGLYGPHPEWYGRGKYRAPHHDDELEVRVWNLKCDEANALPCFRCGINVCEECRFVPRVREPALYSSDPEPQRNAAGMVRNLICYCPACDEHAEAGLDFSLSKVCDCDQYKRWICLPCKTMEDTIYALYYRKRTVEDPRWYTSEDSPFMTLPNNVGRRLMWCPCGVRPQKAGNVRCAWCQRRQLKSCWTDRDYTIPAFDEDPDWPPERDWDWENKPHGRGIRWDSWIPEDDDEQ</sequence>
<proteinExistence type="predicted"/>
<feature type="compositionally biased region" description="Basic and acidic residues" evidence="1">
    <location>
        <begin position="272"/>
        <end position="283"/>
    </location>
</feature>
<accession>S3CSK8</accession>
<protein>
    <submittedName>
        <fullName evidence="2">Uncharacterized protein</fullName>
    </submittedName>
</protein>
<dbReference type="HOGENOM" id="CLU_072345_0_0_1"/>
<dbReference type="OrthoDB" id="3678990at2759"/>
<dbReference type="GeneID" id="19463905"/>
<dbReference type="KEGG" id="glz:GLAREA_04850"/>
<dbReference type="Proteomes" id="UP000016922">
    <property type="component" value="Unassembled WGS sequence"/>
</dbReference>
<dbReference type="OMA" id="NIMCLCE"/>